<keyword evidence="2" id="KW-0645">Protease</keyword>
<keyword evidence="2" id="KW-0378">Hydrolase</keyword>
<organism evidence="2">
    <name type="scientific">Candidatus Kentrum sp. MB</name>
    <dbReference type="NCBI Taxonomy" id="2138164"/>
    <lineage>
        <taxon>Bacteria</taxon>
        <taxon>Pseudomonadati</taxon>
        <taxon>Pseudomonadota</taxon>
        <taxon>Gammaproteobacteria</taxon>
        <taxon>Candidatus Kentrum</taxon>
    </lineage>
</organism>
<dbReference type="EMBL" id="CAADFO010000071">
    <property type="protein sequence ID" value="VFK30843.1"/>
    <property type="molecule type" value="Genomic_DNA"/>
</dbReference>
<dbReference type="AlphaFoldDB" id="A0A450XYL1"/>
<dbReference type="GO" id="GO:0008233">
    <property type="term" value="F:peptidase activity"/>
    <property type="evidence" value="ECO:0007669"/>
    <property type="project" value="UniProtKB-KW"/>
</dbReference>
<dbReference type="EMBL" id="CAADGH010000059">
    <property type="protein sequence ID" value="VFK76485.1"/>
    <property type="molecule type" value="Genomic_DNA"/>
</dbReference>
<evidence type="ECO:0000313" key="3">
    <source>
        <dbReference type="EMBL" id="VFK76485.1"/>
    </source>
</evidence>
<dbReference type="Gene3D" id="2.40.70.10">
    <property type="entry name" value="Acid Proteases"/>
    <property type="match status" value="1"/>
</dbReference>
<proteinExistence type="predicted"/>
<dbReference type="GO" id="GO:0006508">
    <property type="term" value="P:proteolysis"/>
    <property type="evidence" value="ECO:0007669"/>
    <property type="project" value="UniProtKB-KW"/>
</dbReference>
<sequence length="131" mass="14711">MGLTYTNLILENTFRERRISVRALVDSGAVFMIIPEHMALELGFDIEEFSTREVILADGLRKRVPMVGPLRVRFGDRHCDLSALVLGDEPLMGVVPMEMMDLVLYPATHSITINPESPYVPTARLPMVQAK</sequence>
<gene>
    <name evidence="1" type="ORF">BECKMB1821G_GA0114241_107110</name>
    <name evidence="3" type="ORF">BECKMB1821H_GA0114242_10595</name>
    <name evidence="2" type="ORF">BECKMB1821I_GA0114274_10705</name>
</gene>
<accession>A0A450XYL1</accession>
<protein>
    <submittedName>
        <fullName evidence="2">Clan AA aspartic protease, AF_0612 family</fullName>
    </submittedName>
</protein>
<dbReference type="InterPro" id="IPR021109">
    <property type="entry name" value="Peptidase_aspartic_dom_sf"/>
</dbReference>
<dbReference type="Pfam" id="PF13650">
    <property type="entry name" value="Asp_protease_2"/>
    <property type="match status" value="1"/>
</dbReference>
<evidence type="ECO:0000313" key="1">
    <source>
        <dbReference type="EMBL" id="VFK30843.1"/>
    </source>
</evidence>
<reference evidence="2" key="1">
    <citation type="submission" date="2019-02" db="EMBL/GenBank/DDBJ databases">
        <authorList>
            <person name="Gruber-Vodicka R. H."/>
            <person name="Seah K. B. B."/>
        </authorList>
    </citation>
    <scope>NUCLEOTIDE SEQUENCE</scope>
    <source>
        <strain evidence="1">BECK_BZ197</strain>
        <strain evidence="3">BECK_BZ198</strain>
        <strain evidence="2">BECK_BZ199</strain>
    </source>
</reference>
<evidence type="ECO:0000313" key="2">
    <source>
        <dbReference type="EMBL" id="VFK34380.1"/>
    </source>
</evidence>
<name>A0A450XYL1_9GAMM</name>
<dbReference type="EMBL" id="CAADFQ010000070">
    <property type="protein sequence ID" value="VFK34380.1"/>
    <property type="molecule type" value="Genomic_DNA"/>
</dbReference>